<dbReference type="CDD" id="cd15457">
    <property type="entry name" value="NADAR"/>
    <property type="match status" value="1"/>
</dbReference>
<protein>
    <submittedName>
        <fullName evidence="1">Uncharacterized protein</fullName>
    </submittedName>
</protein>
<dbReference type="OrthoDB" id="206452at2759"/>
<dbReference type="InterPro" id="IPR037238">
    <property type="entry name" value="YbiA-like_sf"/>
</dbReference>
<evidence type="ECO:0000313" key="2">
    <source>
        <dbReference type="Proteomes" id="UP001152795"/>
    </source>
</evidence>
<dbReference type="Gene3D" id="1.10.357.40">
    <property type="entry name" value="YbiA-like"/>
    <property type="match status" value="1"/>
</dbReference>
<comment type="caution">
    <text evidence="1">The sequence shown here is derived from an EMBL/GenBank/DDBJ whole genome shotgun (WGS) entry which is preliminary data.</text>
</comment>
<gene>
    <name evidence="1" type="ORF">PACLA_8A049460</name>
</gene>
<dbReference type="EMBL" id="CACRXK020000004">
    <property type="protein sequence ID" value="CAB3976602.1"/>
    <property type="molecule type" value="Genomic_DNA"/>
</dbReference>
<keyword evidence="2" id="KW-1185">Reference proteome</keyword>
<dbReference type="AlphaFoldDB" id="A0A6S7FF64"/>
<dbReference type="SUPFAM" id="SSF143990">
    <property type="entry name" value="YbiA-like"/>
    <property type="match status" value="1"/>
</dbReference>
<organism evidence="1 2">
    <name type="scientific">Paramuricea clavata</name>
    <name type="common">Red gorgonian</name>
    <name type="synonym">Violescent sea-whip</name>
    <dbReference type="NCBI Taxonomy" id="317549"/>
    <lineage>
        <taxon>Eukaryota</taxon>
        <taxon>Metazoa</taxon>
        <taxon>Cnidaria</taxon>
        <taxon>Anthozoa</taxon>
        <taxon>Octocorallia</taxon>
        <taxon>Malacalcyonacea</taxon>
        <taxon>Plexauridae</taxon>
        <taxon>Paramuricea</taxon>
    </lineage>
</organism>
<accession>A0A6S7FF64</accession>
<dbReference type="NCBIfam" id="TIGR02464">
    <property type="entry name" value="ribofla_fusion"/>
    <property type="match status" value="1"/>
</dbReference>
<evidence type="ECO:0000313" key="1">
    <source>
        <dbReference type="EMBL" id="CAB3976602.1"/>
    </source>
</evidence>
<proteinExistence type="predicted"/>
<name>A0A6S7FF64_PARCT</name>
<reference evidence="1" key="1">
    <citation type="submission" date="2020-04" db="EMBL/GenBank/DDBJ databases">
        <authorList>
            <person name="Alioto T."/>
            <person name="Alioto T."/>
            <person name="Gomez Garrido J."/>
        </authorList>
    </citation>
    <scope>NUCLEOTIDE SEQUENCE</scope>
    <source>
        <strain evidence="1">A484AB</strain>
    </source>
</reference>
<sequence>MAEAKEEFTFFWKKHSPFSQWHESSFTVDGMTFNCAEQYMMYQKAVVFNDQEIAEEIQQAKDPITQKKLGRQVKNFDAQIWNEKCREIVKKGNMAKFSQNAGLKKKLLATGDTVLVEASPVDRIWGIGLAEDDPRAKDKSQWQGTNWLGYALTQVRNELRENTG</sequence>
<dbReference type="Proteomes" id="UP001152795">
    <property type="component" value="Unassembled WGS sequence"/>
</dbReference>
<dbReference type="Pfam" id="PF08719">
    <property type="entry name" value="NADAR"/>
    <property type="match status" value="1"/>
</dbReference>
<dbReference type="InterPro" id="IPR012816">
    <property type="entry name" value="NADAR"/>
</dbReference>